<dbReference type="SUPFAM" id="SSF53850">
    <property type="entry name" value="Periplasmic binding protein-like II"/>
    <property type="match status" value="1"/>
</dbReference>
<dbReference type="InterPro" id="IPR027020">
    <property type="entry name" value="YnjB"/>
</dbReference>
<evidence type="ECO:0000313" key="1">
    <source>
        <dbReference type="EMBL" id="UOX34277.1"/>
    </source>
</evidence>
<dbReference type="RefSeq" id="WP_246917036.1">
    <property type="nucleotide sequence ID" value="NZ_CP090145.1"/>
</dbReference>
<dbReference type="PANTHER" id="PTHR42779">
    <property type="entry name" value="PROTEIN YNJB"/>
    <property type="match status" value="1"/>
</dbReference>
<organism evidence="1 2">
    <name type="scientific">Flavobacterium sediminilitoris</name>
    <dbReference type="NCBI Taxonomy" id="2024526"/>
    <lineage>
        <taxon>Bacteria</taxon>
        <taxon>Pseudomonadati</taxon>
        <taxon>Bacteroidota</taxon>
        <taxon>Flavobacteriia</taxon>
        <taxon>Flavobacteriales</taxon>
        <taxon>Flavobacteriaceae</taxon>
        <taxon>Flavobacterium</taxon>
    </lineage>
</organism>
<keyword evidence="2" id="KW-1185">Reference proteome</keyword>
<dbReference type="PIRSF" id="PIRSF029172">
    <property type="entry name" value="UCP029172_ABC_sbc_YnjB"/>
    <property type="match status" value="1"/>
</dbReference>
<gene>
    <name evidence="1" type="ORF">LXD69_01880</name>
</gene>
<dbReference type="InterPro" id="IPR006059">
    <property type="entry name" value="SBP"/>
</dbReference>
<dbReference type="PANTHER" id="PTHR42779:SF1">
    <property type="entry name" value="PROTEIN YNJB"/>
    <property type="match status" value="1"/>
</dbReference>
<dbReference type="Gene3D" id="3.40.190.10">
    <property type="entry name" value="Periplasmic binding protein-like II"/>
    <property type="match status" value="2"/>
</dbReference>
<reference evidence="1" key="1">
    <citation type="submission" date="2021-12" db="EMBL/GenBank/DDBJ databases">
        <authorList>
            <person name="Cha I.-T."/>
            <person name="Lee K.-E."/>
            <person name="Park S.-J."/>
        </authorList>
    </citation>
    <scope>NUCLEOTIDE SEQUENCE</scope>
    <source>
        <strain evidence="1">YSM-43</strain>
    </source>
</reference>
<dbReference type="Proteomes" id="UP000830454">
    <property type="component" value="Chromosome"/>
</dbReference>
<dbReference type="EMBL" id="CP090145">
    <property type="protein sequence ID" value="UOX34277.1"/>
    <property type="molecule type" value="Genomic_DNA"/>
</dbReference>
<name>A0ABY4HPQ2_9FLAO</name>
<accession>A0ABY4HPQ2</accession>
<reference evidence="1" key="2">
    <citation type="submission" date="2022-04" db="EMBL/GenBank/DDBJ databases">
        <title>Complete Genome Sequence of Flavobacterium sediminilitoris YSM-43, Isolated from a Tidal Sediment.</title>
        <authorList>
            <person name="Lee P.A."/>
        </authorList>
    </citation>
    <scope>NUCLEOTIDE SEQUENCE</scope>
    <source>
        <strain evidence="1">YSM-43</strain>
    </source>
</reference>
<dbReference type="NCBIfam" id="NF008633">
    <property type="entry name" value="PRK11622.1"/>
    <property type="match status" value="1"/>
</dbReference>
<dbReference type="PROSITE" id="PS51257">
    <property type="entry name" value="PROKAR_LIPOPROTEIN"/>
    <property type="match status" value="1"/>
</dbReference>
<sequence>MKKISLFLLALLMLACEEKNKKEELDISKLSWEEIEEEAKEKNITMMMWMGDAKINQYMKNYIVPKVKKENGINLQIVDGQGAAIVQQLMTEQQANKEKSNIDLMWINGETFYQLKQIKGLFGPWTSKLPNAKYIDFKNPFIGIDFQQPVNGYEMPWGNVQMTLIYNDLKIKNPPQTRAELLAFVKSNPGVFTFDNQFTGLTFLKALLIDISGNKEALSGEFNQEKYNIYSKELWTYINQLKPYLWRQGDVFPESVAQMHQLFANGELWFTMSNNDAEVDSKVQEGLFPETTKAYIPSFGTIQNSHYMGIPKNSGNKAAAMVVVNTLISVEAQSKKMDPTIWGDGTVLDLNALSKTDKEKFETITTRKNAPKRSEIQAKALRELAPEYMIKLAEDFRKNIINK</sequence>
<evidence type="ECO:0000313" key="2">
    <source>
        <dbReference type="Proteomes" id="UP000830454"/>
    </source>
</evidence>
<dbReference type="Pfam" id="PF13416">
    <property type="entry name" value="SBP_bac_8"/>
    <property type="match status" value="1"/>
</dbReference>
<proteinExistence type="predicted"/>
<protein>
    <submittedName>
        <fullName evidence="1">ABC transporter substrate-binding protein</fullName>
    </submittedName>
</protein>